<protein>
    <submittedName>
        <fullName evidence="1">Uncharacterized protein</fullName>
    </submittedName>
</protein>
<proteinExistence type="predicted"/>
<dbReference type="EMBL" id="LFIV01000092">
    <property type="protein sequence ID" value="KZL70284.1"/>
    <property type="molecule type" value="Genomic_DNA"/>
</dbReference>
<evidence type="ECO:0000313" key="2">
    <source>
        <dbReference type="Proteomes" id="UP000076552"/>
    </source>
</evidence>
<evidence type="ECO:0000313" key="1">
    <source>
        <dbReference type="EMBL" id="KZL70284.1"/>
    </source>
</evidence>
<comment type="caution">
    <text evidence="1">The sequence shown here is derived from an EMBL/GenBank/DDBJ whole genome shotgun (WGS) entry which is preliminary data.</text>
</comment>
<sequence length="83" mass="9620">MKNLTELWNACLADETLVLDKLTATTTIKYIEKHNKPGGAVYPKYLAYLSRYFKERVNFYNKTLTALNCALWLLICQGVFRPD</sequence>
<accession>A0A161VGY1</accession>
<dbReference type="AlphaFoldDB" id="A0A161VGY1"/>
<dbReference type="Proteomes" id="UP000076552">
    <property type="component" value="Unassembled WGS sequence"/>
</dbReference>
<gene>
    <name evidence="1" type="ORF">CT0861_02501</name>
</gene>
<reference evidence="1 2" key="1">
    <citation type="submission" date="2015-06" db="EMBL/GenBank/DDBJ databases">
        <title>Survival trade-offs in plant roots during colonization by closely related pathogenic and mutualistic fungi.</title>
        <authorList>
            <person name="Hacquard S."/>
            <person name="Kracher B."/>
            <person name="Hiruma K."/>
            <person name="Weinman A."/>
            <person name="Muench P."/>
            <person name="Garrido Oter R."/>
            <person name="Ver Loren van Themaat E."/>
            <person name="Dallerey J.-F."/>
            <person name="Damm U."/>
            <person name="Henrissat B."/>
            <person name="Lespinet O."/>
            <person name="Thon M."/>
            <person name="Kemen E."/>
            <person name="McHardy A.C."/>
            <person name="Schulze-Lefert P."/>
            <person name="O'Connell R.J."/>
        </authorList>
    </citation>
    <scope>NUCLEOTIDE SEQUENCE [LARGE SCALE GENOMIC DNA]</scope>
    <source>
        <strain evidence="1 2">0861</strain>
    </source>
</reference>
<name>A0A161VGY1_9PEZI</name>
<keyword evidence="2" id="KW-1185">Reference proteome</keyword>
<organism evidence="1 2">
    <name type="scientific">Colletotrichum tofieldiae</name>
    <dbReference type="NCBI Taxonomy" id="708197"/>
    <lineage>
        <taxon>Eukaryota</taxon>
        <taxon>Fungi</taxon>
        <taxon>Dikarya</taxon>
        <taxon>Ascomycota</taxon>
        <taxon>Pezizomycotina</taxon>
        <taxon>Sordariomycetes</taxon>
        <taxon>Hypocreomycetidae</taxon>
        <taxon>Glomerellales</taxon>
        <taxon>Glomerellaceae</taxon>
        <taxon>Colletotrichum</taxon>
        <taxon>Colletotrichum spaethianum species complex</taxon>
    </lineage>
</organism>